<evidence type="ECO:0000313" key="1">
    <source>
        <dbReference type="EMBL" id="RFU29154.1"/>
    </source>
</evidence>
<evidence type="ECO:0000313" key="2">
    <source>
        <dbReference type="Proteomes" id="UP000258309"/>
    </source>
</evidence>
<reference evidence="1 2" key="1">
    <citation type="submission" date="2018-05" db="EMBL/GenBank/DDBJ databases">
        <title>Draft genome sequence of Scytalidium lignicola DSM 105466, a ubiquitous saprotrophic fungus.</title>
        <authorList>
            <person name="Buettner E."/>
            <person name="Gebauer A.M."/>
            <person name="Hofrichter M."/>
            <person name="Liers C."/>
            <person name="Kellner H."/>
        </authorList>
    </citation>
    <scope>NUCLEOTIDE SEQUENCE [LARGE SCALE GENOMIC DNA]</scope>
    <source>
        <strain evidence="1 2">DSM 105466</strain>
    </source>
</reference>
<dbReference type="Proteomes" id="UP000258309">
    <property type="component" value="Unassembled WGS sequence"/>
</dbReference>
<organism evidence="1 2">
    <name type="scientific">Scytalidium lignicola</name>
    <name type="common">Hyphomycete</name>
    <dbReference type="NCBI Taxonomy" id="5539"/>
    <lineage>
        <taxon>Eukaryota</taxon>
        <taxon>Fungi</taxon>
        <taxon>Dikarya</taxon>
        <taxon>Ascomycota</taxon>
        <taxon>Pezizomycotina</taxon>
        <taxon>Leotiomycetes</taxon>
        <taxon>Leotiomycetes incertae sedis</taxon>
        <taxon>Scytalidium</taxon>
    </lineage>
</organism>
<dbReference type="EMBL" id="NCSJ02000138">
    <property type="protein sequence ID" value="RFU29154.1"/>
    <property type="molecule type" value="Genomic_DNA"/>
</dbReference>
<feature type="non-terminal residue" evidence="1">
    <location>
        <position position="1"/>
    </location>
</feature>
<feature type="non-terminal residue" evidence="1">
    <location>
        <position position="71"/>
    </location>
</feature>
<protein>
    <submittedName>
        <fullName evidence="1">Uncharacterized protein</fullName>
    </submittedName>
</protein>
<accession>A0A3E2H6Z9</accession>
<name>A0A3E2H6Z9_SCYLI</name>
<comment type="caution">
    <text evidence="1">The sequence shown here is derived from an EMBL/GenBank/DDBJ whole genome shotgun (WGS) entry which is preliminary data.</text>
</comment>
<sequence>MFKPQRTEAAFRATPVVWPDQLFTPQTGFTETQAVVEGTVRQTRPANQEPSVLYAGAFADHQSFSSRLRGP</sequence>
<dbReference type="AlphaFoldDB" id="A0A3E2H6Z9"/>
<keyword evidence="2" id="KW-1185">Reference proteome</keyword>
<proteinExistence type="predicted"/>
<gene>
    <name evidence="1" type="ORF">B7463_g7180</name>
</gene>